<dbReference type="AlphaFoldDB" id="A0AAW1GK82"/>
<sequence length="186" mass="21018">MIEEACQKREKLETNLKLRGLPIKEPNISDEQKGFFPVDLTTNLFISAAEASYKALIEFLQMLYCKLLYEGMQLWDVFSDLAVVELEFQHTDYASKAEKSWKLIASSLQSVLGCNVEIRINLAASSAKAKRTSFSLFSCSRRFHKSQTTESGSDRLSEASNLTSDKARFLISAEWLAVSETVMVMH</sequence>
<protein>
    <recommendedName>
        <fullName evidence="1">STICHEL DnaA-N-like alpha-beta domain-containing protein</fullName>
    </recommendedName>
</protein>
<dbReference type="Pfam" id="PF23007">
    <property type="entry name" value="DnaA_N-like_STI"/>
    <property type="match status" value="1"/>
</dbReference>
<keyword evidence="4" id="KW-1185">Reference proteome</keyword>
<dbReference type="InterPro" id="IPR054506">
    <property type="entry name" value="DnaA_N-like_STI"/>
</dbReference>
<evidence type="ECO:0000313" key="3">
    <source>
        <dbReference type="EMBL" id="KAK9665343.1"/>
    </source>
</evidence>
<comment type="caution">
    <text evidence="3">The sequence shown here is derived from an EMBL/GenBank/DDBJ whole genome shotgun (WGS) entry which is preliminary data.</text>
</comment>
<gene>
    <name evidence="3" type="ORF">RND81_14G105900</name>
    <name evidence="2" type="ORF">RND81_O265800</name>
</gene>
<dbReference type="Proteomes" id="UP001443914">
    <property type="component" value="Unassembled WGS sequence"/>
</dbReference>
<organism evidence="3 4">
    <name type="scientific">Saponaria officinalis</name>
    <name type="common">Common soapwort</name>
    <name type="synonym">Lychnis saponaria</name>
    <dbReference type="NCBI Taxonomy" id="3572"/>
    <lineage>
        <taxon>Eukaryota</taxon>
        <taxon>Viridiplantae</taxon>
        <taxon>Streptophyta</taxon>
        <taxon>Embryophyta</taxon>
        <taxon>Tracheophyta</taxon>
        <taxon>Spermatophyta</taxon>
        <taxon>Magnoliopsida</taxon>
        <taxon>eudicotyledons</taxon>
        <taxon>Gunneridae</taxon>
        <taxon>Pentapetalae</taxon>
        <taxon>Caryophyllales</taxon>
        <taxon>Caryophyllaceae</taxon>
        <taxon>Caryophylleae</taxon>
        <taxon>Saponaria</taxon>
    </lineage>
</organism>
<accession>A0AAW1GK82</accession>
<evidence type="ECO:0000313" key="2">
    <source>
        <dbReference type="EMBL" id="KAK9663657.1"/>
    </source>
</evidence>
<name>A0AAW1GK82_SAPOF</name>
<proteinExistence type="predicted"/>
<dbReference type="EMBL" id="JBDFQZ010000016">
    <property type="protein sequence ID" value="KAK9663657.1"/>
    <property type="molecule type" value="Genomic_DNA"/>
</dbReference>
<evidence type="ECO:0000259" key="1">
    <source>
        <dbReference type="Pfam" id="PF23007"/>
    </source>
</evidence>
<evidence type="ECO:0000313" key="4">
    <source>
        <dbReference type="Proteomes" id="UP001443914"/>
    </source>
</evidence>
<reference evidence="3 4" key="1">
    <citation type="submission" date="2024-03" db="EMBL/GenBank/DDBJ databases">
        <title>WGS assembly of Saponaria officinalis var. Norfolk2.</title>
        <authorList>
            <person name="Jenkins J."/>
            <person name="Shu S."/>
            <person name="Grimwood J."/>
            <person name="Barry K."/>
            <person name="Goodstein D."/>
            <person name="Schmutz J."/>
            <person name="Leebens-Mack J."/>
            <person name="Osbourn A."/>
        </authorList>
    </citation>
    <scope>NUCLEOTIDE SEQUENCE [LARGE SCALE GENOMIC DNA]</scope>
    <source>
        <strain evidence="4">cv. Norfolk2</strain>
        <strain evidence="3">JIC</strain>
        <tissue evidence="3">Leaf</tissue>
    </source>
</reference>
<feature type="domain" description="STICHEL DnaA-N-like alpha-beta" evidence="1">
    <location>
        <begin position="67"/>
        <end position="122"/>
    </location>
</feature>
<dbReference type="EMBL" id="JBDFQZ010000014">
    <property type="protein sequence ID" value="KAK9665343.1"/>
    <property type="molecule type" value="Genomic_DNA"/>
</dbReference>